<evidence type="ECO:0000313" key="4">
    <source>
        <dbReference type="Proteomes" id="UP000792457"/>
    </source>
</evidence>
<evidence type="ECO:0000256" key="2">
    <source>
        <dbReference type="SAM" id="Phobius"/>
    </source>
</evidence>
<feature type="transmembrane region" description="Helical" evidence="2">
    <location>
        <begin position="75"/>
        <end position="100"/>
    </location>
</feature>
<gene>
    <name evidence="3" type="ORF">J437_LFUL012795</name>
</gene>
<evidence type="ECO:0000313" key="3">
    <source>
        <dbReference type="EMBL" id="KAG8236509.1"/>
    </source>
</evidence>
<feature type="compositionally biased region" description="Low complexity" evidence="1">
    <location>
        <begin position="250"/>
        <end position="262"/>
    </location>
</feature>
<keyword evidence="4" id="KW-1185">Reference proteome</keyword>
<name>A0A8K0PAG2_LADFU</name>
<feature type="compositionally biased region" description="Low complexity" evidence="1">
    <location>
        <begin position="188"/>
        <end position="202"/>
    </location>
</feature>
<sequence length="460" mass="48552">MHEAEETCSLICARRAERRVGGAGSPESERSEEINRRDFRGRSRCWPCPSRLSPAPTSAASALSRLRVEKIEGGLMVAGVVVAANCRIALPAFGCLFLLAGAVLTAAAYRGQGIGEDSDHYAARVAFTGNSRVLGPACLVVGFLMAAIGIGLCFLTRRARESQRERRARRVGFHCPVHGDFWAAAPAGVSPTPTSPSASMSANGGALMPDKPKKRRLLLSLCPRGAGDEEDEEERGLGPNLVPPPLCPHSALSSTRSSLSSSWQPEAAASPGAASRCPTPVPFVTSCSVSDHSQSSPLAKQFPPSGPHIEKGWPCQISSGMVTSIGPGGISPDHTAFGSIRSLSISREVASFPLSRTPSPPPNVDSLADPAMQPNLLTSEDCSGQSGPNFLPPVTVPCVRSVYGDKEICLTVIPPPTNEHGCTVSTAPRKSVSIILPEDEERILGQPKKNEDDKTREEKG</sequence>
<proteinExistence type="predicted"/>
<comment type="caution">
    <text evidence="3">The sequence shown here is derived from an EMBL/GenBank/DDBJ whole genome shotgun (WGS) entry which is preliminary data.</text>
</comment>
<keyword evidence="2" id="KW-0812">Transmembrane</keyword>
<accession>A0A8K0PAG2</accession>
<feature type="region of interest" description="Disordered" evidence="1">
    <location>
        <begin position="225"/>
        <end position="276"/>
    </location>
</feature>
<dbReference type="EMBL" id="KZ309036">
    <property type="protein sequence ID" value="KAG8236509.1"/>
    <property type="molecule type" value="Genomic_DNA"/>
</dbReference>
<dbReference type="AlphaFoldDB" id="A0A8K0PAG2"/>
<feature type="compositionally biased region" description="Basic and acidic residues" evidence="1">
    <location>
        <begin position="448"/>
        <end position="460"/>
    </location>
</feature>
<reference evidence="3" key="2">
    <citation type="submission" date="2017-10" db="EMBL/GenBank/DDBJ databases">
        <title>Ladona fulva Genome sequencing and assembly.</title>
        <authorList>
            <person name="Murali S."/>
            <person name="Richards S."/>
            <person name="Bandaranaike D."/>
            <person name="Bellair M."/>
            <person name="Blankenburg K."/>
            <person name="Chao H."/>
            <person name="Dinh H."/>
            <person name="Doddapaneni H."/>
            <person name="Dugan-Rocha S."/>
            <person name="Elkadiri S."/>
            <person name="Gnanaolivu R."/>
            <person name="Hernandez B."/>
            <person name="Skinner E."/>
            <person name="Javaid M."/>
            <person name="Lee S."/>
            <person name="Li M."/>
            <person name="Ming W."/>
            <person name="Munidasa M."/>
            <person name="Muniz J."/>
            <person name="Nguyen L."/>
            <person name="Hughes D."/>
            <person name="Osuji N."/>
            <person name="Pu L.-L."/>
            <person name="Puazo M."/>
            <person name="Qu C."/>
            <person name="Quiroz J."/>
            <person name="Raj R."/>
            <person name="Weissenberger G."/>
            <person name="Xin Y."/>
            <person name="Zou X."/>
            <person name="Han Y."/>
            <person name="Worley K."/>
            <person name="Muzny D."/>
            <person name="Gibbs R."/>
        </authorList>
    </citation>
    <scope>NUCLEOTIDE SEQUENCE</scope>
    <source>
        <strain evidence="3">Sampled in the wild</strain>
    </source>
</reference>
<keyword evidence="2" id="KW-1133">Transmembrane helix</keyword>
<evidence type="ECO:0000256" key="1">
    <source>
        <dbReference type="SAM" id="MobiDB-lite"/>
    </source>
</evidence>
<organism evidence="3 4">
    <name type="scientific">Ladona fulva</name>
    <name type="common">Scarce chaser dragonfly</name>
    <name type="synonym">Libellula fulva</name>
    <dbReference type="NCBI Taxonomy" id="123851"/>
    <lineage>
        <taxon>Eukaryota</taxon>
        <taxon>Metazoa</taxon>
        <taxon>Ecdysozoa</taxon>
        <taxon>Arthropoda</taxon>
        <taxon>Hexapoda</taxon>
        <taxon>Insecta</taxon>
        <taxon>Pterygota</taxon>
        <taxon>Palaeoptera</taxon>
        <taxon>Odonata</taxon>
        <taxon>Epiprocta</taxon>
        <taxon>Anisoptera</taxon>
        <taxon>Libelluloidea</taxon>
        <taxon>Libellulidae</taxon>
        <taxon>Ladona</taxon>
    </lineage>
</organism>
<dbReference type="Proteomes" id="UP000792457">
    <property type="component" value="Unassembled WGS sequence"/>
</dbReference>
<keyword evidence="2" id="KW-0472">Membrane</keyword>
<feature type="region of interest" description="Disordered" evidence="1">
    <location>
        <begin position="188"/>
        <end position="210"/>
    </location>
</feature>
<feature type="transmembrane region" description="Helical" evidence="2">
    <location>
        <begin position="133"/>
        <end position="156"/>
    </location>
</feature>
<protein>
    <submittedName>
        <fullName evidence="3">Uncharacterized protein</fullName>
    </submittedName>
</protein>
<dbReference type="OrthoDB" id="6363113at2759"/>
<reference evidence="3" key="1">
    <citation type="submission" date="2013-04" db="EMBL/GenBank/DDBJ databases">
        <authorList>
            <person name="Qu J."/>
            <person name="Murali S.C."/>
            <person name="Bandaranaike D."/>
            <person name="Bellair M."/>
            <person name="Blankenburg K."/>
            <person name="Chao H."/>
            <person name="Dinh H."/>
            <person name="Doddapaneni H."/>
            <person name="Downs B."/>
            <person name="Dugan-Rocha S."/>
            <person name="Elkadiri S."/>
            <person name="Gnanaolivu R.D."/>
            <person name="Hernandez B."/>
            <person name="Javaid M."/>
            <person name="Jayaseelan J.C."/>
            <person name="Lee S."/>
            <person name="Li M."/>
            <person name="Ming W."/>
            <person name="Munidasa M."/>
            <person name="Muniz J."/>
            <person name="Nguyen L."/>
            <person name="Ongeri F."/>
            <person name="Osuji N."/>
            <person name="Pu L.-L."/>
            <person name="Puazo M."/>
            <person name="Qu C."/>
            <person name="Quiroz J."/>
            <person name="Raj R."/>
            <person name="Weissenberger G."/>
            <person name="Xin Y."/>
            <person name="Zou X."/>
            <person name="Han Y."/>
            <person name="Richards S."/>
            <person name="Worley K."/>
            <person name="Muzny D."/>
            <person name="Gibbs R."/>
        </authorList>
    </citation>
    <scope>NUCLEOTIDE SEQUENCE</scope>
    <source>
        <strain evidence="3">Sampled in the wild</strain>
    </source>
</reference>
<feature type="region of interest" description="Disordered" evidence="1">
    <location>
        <begin position="437"/>
        <end position="460"/>
    </location>
</feature>